<dbReference type="CDD" id="cd08432">
    <property type="entry name" value="PBP2_GcdR_TrpI_HvrB_AmpR_like"/>
    <property type="match status" value="1"/>
</dbReference>
<evidence type="ECO:0000259" key="5">
    <source>
        <dbReference type="PROSITE" id="PS50931"/>
    </source>
</evidence>
<dbReference type="EMBL" id="CAADIA010000009">
    <property type="protein sequence ID" value="VFR37647.1"/>
    <property type="molecule type" value="Genomic_DNA"/>
</dbReference>
<keyword evidence="2" id="KW-0805">Transcription regulation</keyword>
<keyword evidence="4" id="KW-0804">Transcription</keyword>
<dbReference type="SUPFAM" id="SSF53850">
    <property type="entry name" value="Periplasmic binding protein-like II"/>
    <property type="match status" value="1"/>
</dbReference>
<organism evidence="7">
    <name type="scientific">plant metagenome</name>
    <dbReference type="NCBI Taxonomy" id="1297885"/>
    <lineage>
        <taxon>unclassified sequences</taxon>
        <taxon>metagenomes</taxon>
        <taxon>organismal metagenomes</taxon>
    </lineage>
</organism>
<dbReference type="PANTHER" id="PTHR30537:SF74">
    <property type="entry name" value="HTH-TYPE TRANSCRIPTIONAL REGULATOR TRPI"/>
    <property type="match status" value="1"/>
</dbReference>
<protein>
    <submittedName>
        <fullName evidence="7">Transcriptional regulator, LysR family</fullName>
    </submittedName>
</protein>
<reference evidence="7" key="1">
    <citation type="submission" date="2019-03" db="EMBL/GenBank/DDBJ databases">
        <authorList>
            <person name="Danneels B."/>
        </authorList>
    </citation>
    <scope>NUCLEOTIDE SEQUENCE</scope>
</reference>
<dbReference type="SUPFAM" id="SSF46785">
    <property type="entry name" value="Winged helix' DNA-binding domain"/>
    <property type="match status" value="1"/>
</dbReference>
<proteinExistence type="inferred from homology"/>
<evidence type="ECO:0000256" key="4">
    <source>
        <dbReference type="ARBA" id="ARBA00023163"/>
    </source>
</evidence>
<dbReference type="PROSITE" id="PS50931">
    <property type="entry name" value="HTH_LYSR"/>
    <property type="match status" value="1"/>
</dbReference>
<dbReference type="GO" id="GO:0043565">
    <property type="term" value="F:sequence-specific DNA binding"/>
    <property type="evidence" value="ECO:0007669"/>
    <property type="project" value="TreeGrafter"/>
</dbReference>
<dbReference type="Pfam" id="PF03466">
    <property type="entry name" value="LysR_substrate"/>
    <property type="match status" value="1"/>
</dbReference>
<dbReference type="GO" id="GO:0003700">
    <property type="term" value="F:DNA-binding transcription factor activity"/>
    <property type="evidence" value="ECO:0007669"/>
    <property type="project" value="InterPro"/>
</dbReference>
<accession>A0A484S8C1</accession>
<gene>
    <name evidence="6" type="ORF">ANK1_3854</name>
    <name evidence="7" type="ORF">ANK2_3855</name>
</gene>
<keyword evidence="3" id="KW-0238">DNA-binding</keyword>
<dbReference type="EMBL" id="CAADIF010000001">
    <property type="protein sequence ID" value="VFR58071.1"/>
    <property type="molecule type" value="Genomic_DNA"/>
</dbReference>
<dbReference type="InterPro" id="IPR058163">
    <property type="entry name" value="LysR-type_TF_proteobact-type"/>
</dbReference>
<dbReference type="InterPro" id="IPR036390">
    <property type="entry name" value="WH_DNA-bd_sf"/>
</dbReference>
<dbReference type="InterPro" id="IPR000847">
    <property type="entry name" value="LysR_HTH_N"/>
</dbReference>
<dbReference type="Gene3D" id="3.40.190.10">
    <property type="entry name" value="Periplasmic binding protein-like II"/>
    <property type="match status" value="2"/>
</dbReference>
<dbReference type="InterPro" id="IPR005119">
    <property type="entry name" value="LysR_subst-bd"/>
</dbReference>
<evidence type="ECO:0000256" key="3">
    <source>
        <dbReference type="ARBA" id="ARBA00023125"/>
    </source>
</evidence>
<evidence type="ECO:0000256" key="1">
    <source>
        <dbReference type="ARBA" id="ARBA00009437"/>
    </source>
</evidence>
<dbReference type="GO" id="GO:0006351">
    <property type="term" value="P:DNA-templated transcription"/>
    <property type="evidence" value="ECO:0007669"/>
    <property type="project" value="TreeGrafter"/>
</dbReference>
<comment type="similarity">
    <text evidence="1">Belongs to the LysR transcriptional regulatory family.</text>
</comment>
<sequence>MHYAALLAVAGSDISDQKSFHFVIRWPSLRFLSVAMKRPNGKSIPSVTHLSAFDAVARAGTMTAAARALSLTQSAVSKQVAELQAFLGVPLLVRLEGRLVPTHAGERYLHRIRPALAELEEATLQAQATREAGEPRGHLTLSVPATFGAMWLLPRLSGFARQHPQIVVNLSTKIGPVPLPSPTLDAAIMYVPGQRDPGLWYQPILPLKVHPVCHPGLGGPRASPAGLLREQPLLHQASTPDAWETYVAARGKGRLTARAGPRYALLSMGLEAATAGLGVALLPDYVVADAVARGSLRLLDPEPFAIAGGYMFVCPRQHQHAPAIAAFSAWLSGELSGTAREAFRGEC</sequence>
<dbReference type="AlphaFoldDB" id="A0A484S8C1"/>
<evidence type="ECO:0000313" key="7">
    <source>
        <dbReference type="EMBL" id="VFR58071.1"/>
    </source>
</evidence>
<dbReference type="Gene3D" id="1.10.10.10">
    <property type="entry name" value="Winged helix-like DNA-binding domain superfamily/Winged helix DNA-binding domain"/>
    <property type="match status" value="1"/>
</dbReference>
<dbReference type="Pfam" id="PF00126">
    <property type="entry name" value="HTH_1"/>
    <property type="match status" value="1"/>
</dbReference>
<dbReference type="PRINTS" id="PR00039">
    <property type="entry name" value="HTHLYSR"/>
</dbReference>
<dbReference type="PANTHER" id="PTHR30537">
    <property type="entry name" value="HTH-TYPE TRANSCRIPTIONAL REGULATOR"/>
    <property type="match status" value="1"/>
</dbReference>
<name>A0A484S8C1_9ZZZZ</name>
<feature type="domain" description="HTH lysR-type" evidence="5">
    <location>
        <begin position="45"/>
        <end position="102"/>
    </location>
</feature>
<evidence type="ECO:0000313" key="6">
    <source>
        <dbReference type="EMBL" id="VFR37647.1"/>
    </source>
</evidence>
<dbReference type="InterPro" id="IPR036388">
    <property type="entry name" value="WH-like_DNA-bd_sf"/>
</dbReference>
<evidence type="ECO:0000256" key="2">
    <source>
        <dbReference type="ARBA" id="ARBA00023015"/>
    </source>
</evidence>